<evidence type="ECO:0000313" key="3">
    <source>
        <dbReference type="Proteomes" id="UP001610334"/>
    </source>
</evidence>
<evidence type="ECO:0000256" key="1">
    <source>
        <dbReference type="SAM" id="MobiDB-lite"/>
    </source>
</evidence>
<dbReference type="InterPro" id="IPR053175">
    <property type="entry name" value="DHMBA_Reg_Transcription_Factor"/>
</dbReference>
<dbReference type="PANTHER" id="PTHR38791">
    <property type="entry name" value="ZN(II)2CYS6 TRANSCRIPTION FACTOR (EUROFUNG)-RELATED-RELATED"/>
    <property type="match status" value="1"/>
</dbReference>
<evidence type="ECO:0000313" key="2">
    <source>
        <dbReference type="EMBL" id="KAL2811474.1"/>
    </source>
</evidence>
<comment type="caution">
    <text evidence="2">The sequence shown here is derived from an EMBL/GenBank/DDBJ whole genome shotgun (WGS) entry which is preliminary data.</text>
</comment>
<name>A0ABR4H7S9_9EURO</name>
<reference evidence="2 3" key="1">
    <citation type="submission" date="2024-07" db="EMBL/GenBank/DDBJ databases">
        <title>Section-level genome sequencing and comparative genomics of Aspergillus sections Usti and Cavernicolus.</title>
        <authorList>
            <consortium name="Lawrence Berkeley National Laboratory"/>
            <person name="Nybo J.L."/>
            <person name="Vesth T.C."/>
            <person name="Theobald S."/>
            <person name="Frisvad J.C."/>
            <person name="Larsen T.O."/>
            <person name="Kjaerboelling I."/>
            <person name="Rothschild-Mancinelli K."/>
            <person name="Lyhne E.K."/>
            <person name="Kogle M.E."/>
            <person name="Barry K."/>
            <person name="Clum A."/>
            <person name="Na H."/>
            <person name="Ledsgaard L."/>
            <person name="Lin J."/>
            <person name="Lipzen A."/>
            <person name="Kuo A."/>
            <person name="Riley R."/>
            <person name="Mondo S."/>
            <person name="Labutti K."/>
            <person name="Haridas S."/>
            <person name="Pangalinan J."/>
            <person name="Salamov A.A."/>
            <person name="Simmons B.A."/>
            <person name="Magnuson J.K."/>
            <person name="Chen J."/>
            <person name="Drula E."/>
            <person name="Henrissat B."/>
            <person name="Wiebenga A."/>
            <person name="Lubbers R.J."/>
            <person name="Gomes A.C."/>
            <person name="Makela M.R."/>
            <person name="Stajich J."/>
            <person name="Grigoriev I.V."/>
            <person name="Mortensen U.H."/>
            <person name="De Vries R.P."/>
            <person name="Baker S.E."/>
            <person name="Andersen M.R."/>
        </authorList>
    </citation>
    <scope>NUCLEOTIDE SEQUENCE [LARGE SCALE GENOMIC DNA]</scope>
    <source>
        <strain evidence="2 3">CBS 588.65</strain>
    </source>
</reference>
<feature type="region of interest" description="Disordered" evidence="1">
    <location>
        <begin position="63"/>
        <end position="85"/>
    </location>
</feature>
<accession>A0ABR4H7S9</accession>
<proteinExistence type="predicted"/>
<organism evidence="2 3">
    <name type="scientific">Aspergillus granulosus</name>
    <dbReference type="NCBI Taxonomy" id="176169"/>
    <lineage>
        <taxon>Eukaryota</taxon>
        <taxon>Fungi</taxon>
        <taxon>Dikarya</taxon>
        <taxon>Ascomycota</taxon>
        <taxon>Pezizomycotina</taxon>
        <taxon>Eurotiomycetes</taxon>
        <taxon>Eurotiomycetidae</taxon>
        <taxon>Eurotiales</taxon>
        <taxon>Aspergillaceae</taxon>
        <taxon>Aspergillus</taxon>
        <taxon>Aspergillus subgen. Nidulantes</taxon>
    </lineage>
</organism>
<feature type="compositionally biased region" description="Low complexity" evidence="1">
    <location>
        <begin position="74"/>
        <end position="83"/>
    </location>
</feature>
<dbReference type="PANTHER" id="PTHR38791:SF5">
    <property type="entry name" value="TRANSCRIPTION FACTOR DBAG-RELATED"/>
    <property type="match status" value="1"/>
</dbReference>
<dbReference type="Proteomes" id="UP001610334">
    <property type="component" value="Unassembled WGS sequence"/>
</dbReference>
<dbReference type="EMBL" id="JBFXLT010000057">
    <property type="protein sequence ID" value="KAL2811474.1"/>
    <property type="molecule type" value="Genomic_DNA"/>
</dbReference>
<gene>
    <name evidence="2" type="ORF">BJX63DRAFT_444063</name>
</gene>
<keyword evidence="3" id="KW-1185">Reference proteome</keyword>
<sequence>MPTGFKIHASRSRCLRLLSTVGGFSQIILCIYGVMREAEPKCDEARPSCSQCIPAEAECPGEEVMGKARRQGRKSASGSGRAGTTPRAANLAYMSNLAKNPQNSAVSAALTAVGLVVMLNIRMAPQLLLAARCEYATALSRTNFAPVTRACQRGMILSQAVVLLGMFEVTICTDGSFFDRWMKHMDGAAKLIELRGSEQLGRPEGLQLFTQLRAQINISRICQERPSPPIIAQLTSEAKRYCTPEDQVYDVFSTILRLALKLDAELMAIAAAVPILWRYQAVSVPRAGVEGALSTLFTPDIWGDLYHVYSNISISSPCNHYRAARLMIHECIIDTVKELEGQPLYAHMVDEYRSLRNRSQQMSHQLVEDITASVPFHLGTAATGTNETRAAFISTNSVVTHVSSASRMALVWPLLIATNSGFASRELRMWIIAVLEKVGYTMGLNQALAMARLLHEGMKSRAWLEPGYTSSTSPEGTEPGY</sequence>
<protein>
    <submittedName>
        <fullName evidence="2">Uncharacterized protein</fullName>
    </submittedName>
</protein>